<evidence type="ECO:0000256" key="7">
    <source>
        <dbReference type="RuleBase" id="RU361277"/>
    </source>
</evidence>
<protein>
    <submittedName>
        <fullName evidence="11">Putative S-glutathione dehydrogenase</fullName>
    </submittedName>
</protein>
<dbReference type="InterPro" id="IPR002328">
    <property type="entry name" value="ADH_Zn_CS"/>
</dbReference>
<evidence type="ECO:0000256" key="1">
    <source>
        <dbReference type="ARBA" id="ARBA00001947"/>
    </source>
</evidence>
<dbReference type="Gene3D" id="3.90.180.10">
    <property type="entry name" value="Medium-chain alcohol dehydrogenases, catalytic domain"/>
    <property type="match status" value="1"/>
</dbReference>
<evidence type="ECO:0000259" key="9">
    <source>
        <dbReference type="Pfam" id="PF00107"/>
    </source>
</evidence>
<feature type="domain" description="Alcohol dehydrogenase-like N-terminal" evidence="10">
    <location>
        <begin position="26"/>
        <end position="126"/>
    </location>
</feature>
<dbReference type="Pfam" id="PF08240">
    <property type="entry name" value="ADH_N"/>
    <property type="match status" value="1"/>
</dbReference>
<comment type="cofactor">
    <cofactor evidence="1 7">
        <name>Zn(2+)</name>
        <dbReference type="ChEBI" id="CHEBI:29105"/>
    </cofactor>
</comment>
<keyword evidence="5" id="KW-0560">Oxidoreductase</keyword>
<dbReference type="OrthoDB" id="3941538at2759"/>
<comment type="similarity">
    <text evidence="2 7">Belongs to the zinc-containing alcohol dehydrogenase family.</text>
</comment>
<keyword evidence="4 7" id="KW-0862">Zinc</keyword>
<accession>A0A2J6R6L4</accession>
<dbReference type="Gene3D" id="3.40.50.720">
    <property type="entry name" value="NAD(P)-binding Rossmann-like Domain"/>
    <property type="match status" value="1"/>
</dbReference>
<feature type="region of interest" description="Disordered" evidence="8">
    <location>
        <begin position="372"/>
        <end position="395"/>
    </location>
</feature>
<keyword evidence="6" id="KW-0520">NAD</keyword>
<dbReference type="InterPro" id="IPR011032">
    <property type="entry name" value="GroES-like_sf"/>
</dbReference>
<dbReference type="PANTHER" id="PTHR42813:SF3">
    <property type="entry name" value="GLUTATHIONE-INDEPENDENT FORMALDEHYDE DEHYDROGENASE"/>
    <property type="match status" value="1"/>
</dbReference>
<feature type="compositionally biased region" description="Basic residues" evidence="8">
    <location>
        <begin position="384"/>
        <end position="395"/>
    </location>
</feature>
<evidence type="ECO:0000256" key="6">
    <source>
        <dbReference type="ARBA" id="ARBA00023027"/>
    </source>
</evidence>
<dbReference type="SUPFAM" id="SSF51735">
    <property type="entry name" value="NAD(P)-binding Rossmann-fold domains"/>
    <property type="match status" value="1"/>
</dbReference>
<keyword evidence="12" id="KW-1185">Reference proteome</keyword>
<feature type="domain" description="Alcohol dehydrogenase-like C-terminal" evidence="9">
    <location>
        <begin position="176"/>
        <end position="307"/>
    </location>
</feature>
<evidence type="ECO:0000256" key="8">
    <source>
        <dbReference type="SAM" id="MobiDB-lite"/>
    </source>
</evidence>
<dbReference type="EMBL" id="KZ613954">
    <property type="protein sequence ID" value="PMD34158.1"/>
    <property type="molecule type" value="Genomic_DNA"/>
</dbReference>
<dbReference type="PROSITE" id="PS00059">
    <property type="entry name" value="ADH_ZINC"/>
    <property type="match status" value="1"/>
</dbReference>
<evidence type="ECO:0000256" key="5">
    <source>
        <dbReference type="ARBA" id="ARBA00023002"/>
    </source>
</evidence>
<gene>
    <name evidence="11" type="ORF">L207DRAFT_437340</name>
</gene>
<dbReference type="InterPro" id="IPR036291">
    <property type="entry name" value="NAD(P)-bd_dom_sf"/>
</dbReference>
<evidence type="ECO:0000313" key="11">
    <source>
        <dbReference type="EMBL" id="PMD34158.1"/>
    </source>
</evidence>
<evidence type="ECO:0000259" key="10">
    <source>
        <dbReference type="Pfam" id="PF08240"/>
    </source>
</evidence>
<reference evidence="11 12" key="1">
    <citation type="submission" date="2016-04" db="EMBL/GenBank/DDBJ databases">
        <title>A degradative enzymes factory behind the ericoid mycorrhizal symbiosis.</title>
        <authorList>
            <consortium name="DOE Joint Genome Institute"/>
            <person name="Martino E."/>
            <person name="Morin E."/>
            <person name="Grelet G."/>
            <person name="Kuo A."/>
            <person name="Kohler A."/>
            <person name="Daghino S."/>
            <person name="Barry K."/>
            <person name="Choi C."/>
            <person name="Cichocki N."/>
            <person name="Clum A."/>
            <person name="Copeland A."/>
            <person name="Hainaut M."/>
            <person name="Haridas S."/>
            <person name="Labutti K."/>
            <person name="Lindquist E."/>
            <person name="Lipzen A."/>
            <person name="Khouja H.-R."/>
            <person name="Murat C."/>
            <person name="Ohm R."/>
            <person name="Olson A."/>
            <person name="Spatafora J."/>
            <person name="Veneault-Fourrey C."/>
            <person name="Henrissat B."/>
            <person name="Grigoriev I."/>
            <person name="Martin F."/>
            <person name="Perotto S."/>
        </authorList>
    </citation>
    <scope>NUCLEOTIDE SEQUENCE [LARGE SCALE GENOMIC DNA]</scope>
    <source>
        <strain evidence="11 12">F</strain>
    </source>
</reference>
<dbReference type="STRING" id="1149755.A0A2J6R6L4"/>
<dbReference type="Proteomes" id="UP000235786">
    <property type="component" value="Unassembled WGS sequence"/>
</dbReference>
<sequence length="395" mass="42213">MQAVQFNGQPFSMKVKTLPIPKITSPTDAVIRVTSSGICGSDLHTFHGRIPVKPPMIMGHEIVGIVHTIGSKVQDLKVGDRVIVSAVIFDDGLDGDDAEIGGLGFGTLPGVEQFNGGQAGFVRVPFASDNLLLLPAGQEHELDYVLLADIFPTANWALDCAGFVFGDVVVVFGAGPVGLLCAYSAFLRGASKVYSVDHVPQRLAKAKSIGAIPIDFSKGDPVAQIMKHEPQGVDRACDCIGYECVNAEGVNEGNLVLTQAINVVRSGGGIGVIGVYAPQDAGGATPALKKGIFEIPFGESWLKGQSIKSGVVPLRQYQPALKRLIESGRAKPSFVFDREIRIEDAPEAYKEFSDHDFIKSVIRLDDGENGSLIEEEEVEEKSSAQKKRKRNGTNA</sequence>
<dbReference type="SUPFAM" id="SSF50129">
    <property type="entry name" value="GroES-like"/>
    <property type="match status" value="1"/>
</dbReference>
<organism evidence="11 12">
    <name type="scientific">Hyaloscypha variabilis (strain UAMH 11265 / GT02V1 / F)</name>
    <name type="common">Meliniomyces variabilis</name>
    <dbReference type="NCBI Taxonomy" id="1149755"/>
    <lineage>
        <taxon>Eukaryota</taxon>
        <taxon>Fungi</taxon>
        <taxon>Dikarya</taxon>
        <taxon>Ascomycota</taxon>
        <taxon>Pezizomycotina</taxon>
        <taxon>Leotiomycetes</taxon>
        <taxon>Helotiales</taxon>
        <taxon>Hyaloscyphaceae</taxon>
        <taxon>Hyaloscypha</taxon>
        <taxon>Hyaloscypha variabilis</taxon>
    </lineage>
</organism>
<dbReference type="InterPro" id="IPR013154">
    <property type="entry name" value="ADH-like_N"/>
</dbReference>
<dbReference type="Pfam" id="PF00107">
    <property type="entry name" value="ADH_zinc_N"/>
    <property type="match status" value="1"/>
</dbReference>
<dbReference type="GO" id="GO:0016491">
    <property type="term" value="F:oxidoreductase activity"/>
    <property type="evidence" value="ECO:0007669"/>
    <property type="project" value="UniProtKB-KW"/>
</dbReference>
<name>A0A2J6R6L4_HYAVF</name>
<evidence type="ECO:0000313" key="12">
    <source>
        <dbReference type="Proteomes" id="UP000235786"/>
    </source>
</evidence>
<dbReference type="PANTHER" id="PTHR42813">
    <property type="entry name" value="ZINC-TYPE ALCOHOL DEHYDROGENASE-LIKE"/>
    <property type="match status" value="1"/>
</dbReference>
<evidence type="ECO:0000256" key="4">
    <source>
        <dbReference type="ARBA" id="ARBA00022833"/>
    </source>
</evidence>
<proteinExistence type="inferred from homology"/>
<dbReference type="GO" id="GO:0008270">
    <property type="term" value="F:zinc ion binding"/>
    <property type="evidence" value="ECO:0007669"/>
    <property type="project" value="InterPro"/>
</dbReference>
<keyword evidence="3 7" id="KW-0479">Metal-binding</keyword>
<evidence type="ECO:0000256" key="3">
    <source>
        <dbReference type="ARBA" id="ARBA00022723"/>
    </source>
</evidence>
<dbReference type="InterPro" id="IPR013149">
    <property type="entry name" value="ADH-like_C"/>
</dbReference>
<evidence type="ECO:0000256" key="2">
    <source>
        <dbReference type="ARBA" id="ARBA00008072"/>
    </source>
</evidence>
<dbReference type="AlphaFoldDB" id="A0A2J6R6L4"/>